<accession>A9NTD2</accession>
<organism evidence="2">
    <name type="scientific">Picea sitchensis</name>
    <name type="common">Sitka spruce</name>
    <name type="synonym">Pinus sitchensis</name>
    <dbReference type="NCBI Taxonomy" id="3332"/>
    <lineage>
        <taxon>Eukaryota</taxon>
        <taxon>Viridiplantae</taxon>
        <taxon>Streptophyta</taxon>
        <taxon>Embryophyta</taxon>
        <taxon>Tracheophyta</taxon>
        <taxon>Spermatophyta</taxon>
        <taxon>Pinopsida</taxon>
        <taxon>Pinidae</taxon>
        <taxon>Conifers I</taxon>
        <taxon>Pinales</taxon>
        <taxon>Pinaceae</taxon>
        <taxon>Picea</taxon>
    </lineage>
</organism>
<feature type="chain" id="PRO_5002741921" evidence="1">
    <location>
        <begin position="29"/>
        <end position="373"/>
    </location>
</feature>
<protein>
    <submittedName>
        <fullName evidence="2">Uncharacterized protein</fullName>
    </submittedName>
</protein>
<dbReference type="PANTHER" id="PTHR35759">
    <property type="entry name" value="BNAA09G03860D PROTEIN"/>
    <property type="match status" value="1"/>
</dbReference>
<evidence type="ECO:0000256" key="1">
    <source>
        <dbReference type="SAM" id="SignalP"/>
    </source>
</evidence>
<name>A9NTD2_PICSI</name>
<feature type="signal peptide" evidence="1">
    <location>
        <begin position="1"/>
        <end position="28"/>
    </location>
</feature>
<reference evidence="2" key="1">
    <citation type="journal article" date="2008" name="BMC Genomics">
        <title>A conifer genomics resource of 200,000 spruce (Picea spp.) ESTs and 6,464 high-quality, sequence-finished full-length cDNAs for Sitka spruce (Picea sitchensis).</title>
        <authorList>
            <person name="Ralph S.G."/>
            <person name="Chun H.J."/>
            <person name="Kolosova N."/>
            <person name="Cooper D."/>
            <person name="Oddy C."/>
            <person name="Ritland C.E."/>
            <person name="Kirkpatrick R."/>
            <person name="Moore R."/>
            <person name="Barber S."/>
            <person name="Holt R.A."/>
            <person name="Jones S.J."/>
            <person name="Marra M.A."/>
            <person name="Douglas C.J."/>
            <person name="Ritland K."/>
            <person name="Bohlmann J."/>
        </authorList>
    </citation>
    <scope>NUCLEOTIDE SEQUENCE</scope>
    <source>
        <tissue evidence="2">Green portion of the leader tissue</tissue>
    </source>
</reference>
<dbReference type="EMBL" id="EF084580">
    <property type="protein sequence ID" value="ABK23893.1"/>
    <property type="molecule type" value="mRNA"/>
</dbReference>
<dbReference type="OMA" id="FCQAGSN"/>
<dbReference type="AlphaFoldDB" id="A9NTD2"/>
<evidence type="ECO:0000313" key="2">
    <source>
        <dbReference type="EMBL" id="ABK23893.1"/>
    </source>
</evidence>
<keyword evidence="1" id="KW-0732">Signal</keyword>
<sequence>MAGFKVTCRAFFMLSALHFHPFFPSTEGRSLVSHGTRFLLRRTHRVPLSIVGISTKASAATAKDVDPAKIAANLVALIGSEEEARSVDPDLAEELLSCLRFLVPRVVSRRGFESRDVKISYGIEETRQGFESPKWMAAVQDESVNNLIWWPPTSVMELARSAVEWGGDHSVIERALNSIHYPVPDIEHCIEHKCQLTRTTFGRRFVNEELNLYMAFLFETISSLAPSAGFNVSLNRYDLFHGHLFLATNTGRLGILFHAKEYPAYNKETFPFHLGYCQTGSFVAYDCSMNLRNILWLAPLPDCSNRKCSSQWLAPGALVVLDAQPGGIIFEDLVGQWVQDVRTIYEDDFGDVIFDVNYLNVANSASENKIFLC</sequence>
<proteinExistence type="evidence at transcript level"/>
<dbReference type="PANTHER" id="PTHR35759:SF1">
    <property type="entry name" value="OS07G0673000 PROTEIN"/>
    <property type="match status" value="1"/>
</dbReference>